<dbReference type="InterPro" id="IPR001138">
    <property type="entry name" value="Zn2Cys6_DnaBD"/>
</dbReference>
<dbReference type="SMART" id="SM00066">
    <property type="entry name" value="GAL4"/>
    <property type="match status" value="2"/>
</dbReference>
<dbReference type="Gene3D" id="4.10.240.10">
    <property type="entry name" value="Zn(2)-C6 fungal-type DNA-binding domain"/>
    <property type="match status" value="2"/>
</dbReference>
<gene>
    <name evidence="3" type="ORF">HGRIS_011871</name>
</gene>
<dbReference type="PROSITE" id="PS50048">
    <property type="entry name" value="ZN2_CY6_FUNGAL_2"/>
    <property type="match status" value="2"/>
</dbReference>
<feature type="region of interest" description="Disordered" evidence="1">
    <location>
        <begin position="495"/>
        <end position="537"/>
    </location>
</feature>
<dbReference type="CDD" id="cd00067">
    <property type="entry name" value="GAL4"/>
    <property type="match status" value="1"/>
</dbReference>
<dbReference type="Pfam" id="PF00172">
    <property type="entry name" value="Zn_clus"/>
    <property type="match status" value="1"/>
</dbReference>
<evidence type="ECO:0000313" key="4">
    <source>
        <dbReference type="Proteomes" id="UP001556367"/>
    </source>
</evidence>
<accession>A0ABR3JYL8</accession>
<feature type="region of interest" description="Disordered" evidence="1">
    <location>
        <begin position="223"/>
        <end position="250"/>
    </location>
</feature>
<dbReference type="Proteomes" id="UP001556367">
    <property type="component" value="Unassembled WGS sequence"/>
</dbReference>
<sequence>MGAQKGCSRGNGGIQPCLEARFTSSWLCSKFCSESSACPLLSVGHNLDDPTRTVSNIMAEIASGALGAGAAITAAKIAHSLSFSARHDQTHRAEIIEADRITNAFERSHIQGDISEDDRVRFLEQRAASHMANAEYYDSIKEYKETSSFNVVKKVGKRRDVRKKKRAASESVQNLRQIYYSSCSDCSDASSITAQSGSPPGSGLENDSITSWRDRVATSNLALSASESSSSSSRSSSPASSLERQREVKKRRYAIHRRHMLLVYAKRDIRRIENAFGSLGPPSFPLKNGQACTVCRLNGVKCDTVKPICGSCTRNAKDESCENLTTPRQPQMEALNATFARLQRHIREIEFLSESKPSRIHRASELWATMMVDAEGSSGPSSADAAQDVNDTLSLFSFFSKFRSAEQRGSKLFLRLGPCNFCRLYNAQCDQVEPTCGTCIRDSKGGLGNCDYSLGRLQLAKDLSAIIKSLEAWIHGLGFSDQDQSPRQDIAHLASEGQSEHNQHSTIPSNDKEAHVSETVQVGSSANDTYSLNSWSE</sequence>
<proteinExistence type="predicted"/>
<evidence type="ECO:0000313" key="3">
    <source>
        <dbReference type="EMBL" id="KAL0960238.1"/>
    </source>
</evidence>
<feature type="compositionally biased region" description="Low complexity" evidence="1">
    <location>
        <begin position="223"/>
        <end position="242"/>
    </location>
</feature>
<name>A0ABR3JYL8_9AGAR</name>
<dbReference type="InterPro" id="IPR036864">
    <property type="entry name" value="Zn2-C6_fun-type_DNA-bd_sf"/>
</dbReference>
<feature type="domain" description="Zn(2)-C6 fungal-type" evidence="2">
    <location>
        <begin position="291"/>
        <end position="321"/>
    </location>
</feature>
<evidence type="ECO:0000256" key="1">
    <source>
        <dbReference type="SAM" id="MobiDB-lite"/>
    </source>
</evidence>
<feature type="compositionally biased region" description="Polar residues" evidence="1">
    <location>
        <begin position="518"/>
        <end position="537"/>
    </location>
</feature>
<reference evidence="4" key="1">
    <citation type="submission" date="2024-06" db="EMBL/GenBank/DDBJ databases">
        <title>Multi-omics analyses provide insights into the biosynthesis of the anticancer antibiotic pleurotin in Hohenbuehelia grisea.</title>
        <authorList>
            <person name="Weaver J.A."/>
            <person name="Alberti F."/>
        </authorList>
    </citation>
    <scope>NUCLEOTIDE SEQUENCE [LARGE SCALE GENOMIC DNA]</scope>
    <source>
        <strain evidence="4">T-177</strain>
    </source>
</reference>
<comment type="caution">
    <text evidence="3">The sequence shown here is derived from an EMBL/GenBank/DDBJ whole genome shotgun (WGS) entry which is preliminary data.</text>
</comment>
<dbReference type="SUPFAM" id="SSF57701">
    <property type="entry name" value="Zn2/Cys6 DNA-binding domain"/>
    <property type="match status" value="2"/>
</dbReference>
<organism evidence="3 4">
    <name type="scientific">Hohenbuehelia grisea</name>
    <dbReference type="NCBI Taxonomy" id="104357"/>
    <lineage>
        <taxon>Eukaryota</taxon>
        <taxon>Fungi</taxon>
        <taxon>Dikarya</taxon>
        <taxon>Basidiomycota</taxon>
        <taxon>Agaricomycotina</taxon>
        <taxon>Agaricomycetes</taxon>
        <taxon>Agaricomycetidae</taxon>
        <taxon>Agaricales</taxon>
        <taxon>Pleurotineae</taxon>
        <taxon>Pleurotaceae</taxon>
        <taxon>Hohenbuehelia</taxon>
    </lineage>
</organism>
<feature type="domain" description="Zn(2)-C6 fungal-type" evidence="2">
    <location>
        <begin position="418"/>
        <end position="452"/>
    </location>
</feature>
<dbReference type="EMBL" id="JASNQZ010000002">
    <property type="protein sequence ID" value="KAL0960238.1"/>
    <property type="molecule type" value="Genomic_DNA"/>
</dbReference>
<evidence type="ECO:0000259" key="2">
    <source>
        <dbReference type="PROSITE" id="PS50048"/>
    </source>
</evidence>
<protein>
    <recommendedName>
        <fullName evidence="2">Zn(2)-C6 fungal-type domain-containing protein</fullName>
    </recommendedName>
</protein>
<keyword evidence="4" id="KW-1185">Reference proteome</keyword>